<dbReference type="EMBL" id="UFSX01000001">
    <property type="protein sequence ID" value="SUV28640.1"/>
    <property type="molecule type" value="Genomic_DNA"/>
</dbReference>
<dbReference type="Gene3D" id="2.40.170.20">
    <property type="entry name" value="TonB-dependent receptor, beta-barrel domain"/>
    <property type="match status" value="1"/>
</dbReference>
<evidence type="ECO:0000256" key="4">
    <source>
        <dbReference type="RuleBase" id="RU003357"/>
    </source>
</evidence>
<dbReference type="Gene3D" id="2.170.130.10">
    <property type="entry name" value="TonB-dependent receptor, plug domain"/>
    <property type="match status" value="1"/>
</dbReference>
<dbReference type="InterPro" id="IPR012910">
    <property type="entry name" value="Plug_dom"/>
</dbReference>
<keyword evidence="7" id="KW-0675">Receptor</keyword>
<dbReference type="PANTHER" id="PTHR40980">
    <property type="entry name" value="PLUG DOMAIN-CONTAINING PROTEIN"/>
    <property type="match status" value="1"/>
</dbReference>
<sequence length="978" mass="109367">MKNIFRLLLWVTVVTIPVISGYAQGKGNLSGVVKDDMGETLPGAAIIVKGTTQGTATDLNGAYTLSGIPVGTCEIECNYLGYEPVTKMINITANGTATANFVLKQSAIALGDVVISAAVDGQQRALNQQKVADNMMQVLSADQMGRFPDLDVSDALRRLSGVTSDGKEVQLRGTPANFTNININGEQIMSSQEGGKRNESMDVIPADILSSMEVQKTLLPSNDGDAIAGVINMRTGTARSLTPKFSIDLGTGYTFLREKADYNVKASYAQRFFKTQKNDNGVLGIRANYSYLVNHNGYDRLEAEGWEPYELVDNKTRESVKEDVYVPTDFRYRYQKGTSTRHGASLAIDWAPTQYTKFVLSTMYNQRDNEGERYRNRFRFRDNGGKYYLMEDGSIGSKRMRNITQVTASDEKIKNLNINLDGESTIGTWKIDGGLFYSKSSRSYISEMDGFQTPEWRATKKVNGQKLPDEVMGTLTDMNSKYLSYNYIFEPSGEKLGTASPDDISRYNLYVVENFNNETRGENFTFRMNSAKNYFIKDNASTFSFGVKGKFMKNKGWMPEDTKNYSITASEANCLSNFLYKEQLSNKFLNGNLAFGPAADINKIRAYMSNSANSNDIEYNPYTSNSAADAFFYDANERVLAGYAMNKIQLQNLMILAGVRVEQTHVKYKANKIERSFDPNSPIYGGADPADEGFNTYTKTPIASSLDYTKFLPNVQFKYDLTDKTIFRLAWTTGYSRPNISELVPKQDVSQDLERVTIGNPDLKPAYAHNLDLLFEQYLSNVGIISGGVFYKHIDKFQYLSEGTLHDANSQYNGWKVIQSKNGDAAKVYGAEITLNTSLTFLPGFLKNLMFTSNYTFIHSKAVTDQERGSLRLPGQAKHTANFALAYSTKRFTVQAAMNYCGSYIQALGSDAERDIWRDGRWQMDVNGSVNIVKGLTFWVEAVNVLNSEQFSYFGNKSRVYNLQYSGANGRCGFTYKF</sequence>
<organism evidence="7 8">
    <name type="scientific">Bacteroides eggerthii</name>
    <dbReference type="NCBI Taxonomy" id="28111"/>
    <lineage>
        <taxon>Bacteria</taxon>
        <taxon>Pseudomonadati</taxon>
        <taxon>Bacteroidota</taxon>
        <taxon>Bacteroidia</taxon>
        <taxon>Bacteroidales</taxon>
        <taxon>Bacteroidaceae</taxon>
        <taxon>Bacteroides</taxon>
    </lineage>
</organism>
<evidence type="ECO:0000259" key="5">
    <source>
        <dbReference type="Pfam" id="PF00593"/>
    </source>
</evidence>
<comment type="subcellular location">
    <subcellularLocation>
        <location evidence="1 4">Cell outer membrane</location>
    </subcellularLocation>
</comment>
<feature type="domain" description="TonB-dependent receptor-like beta-barrel" evidence="5">
    <location>
        <begin position="364"/>
        <end position="944"/>
    </location>
</feature>
<dbReference type="GeneID" id="93070532"/>
<evidence type="ECO:0000259" key="6">
    <source>
        <dbReference type="Pfam" id="PF07715"/>
    </source>
</evidence>
<dbReference type="GO" id="GO:0009279">
    <property type="term" value="C:cell outer membrane"/>
    <property type="evidence" value="ECO:0007669"/>
    <property type="project" value="UniProtKB-SubCell"/>
</dbReference>
<dbReference type="InterPro" id="IPR000531">
    <property type="entry name" value="Beta-barrel_TonB"/>
</dbReference>
<dbReference type="AlphaFoldDB" id="A0A380YL20"/>
<dbReference type="Pfam" id="PF07715">
    <property type="entry name" value="Plug"/>
    <property type="match status" value="1"/>
</dbReference>
<feature type="domain" description="TonB-dependent receptor plug" evidence="6">
    <location>
        <begin position="134"/>
        <end position="230"/>
    </location>
</feature>
<protein>
    <submittedName>
        <fullName evidence="7">Putative TonB-dependent outer membrane receptor protein</fullName>
    </submittedName>
</protein>
<evidence type="ECO:0000256" key="3">
    <source>
        <dbReference type="ARBA" id="ARBA00023237"/>
    </source>
</evidence>
<evidence type="ECO:0000256" key="1">
    <source>
        <dbReference type="ARBA" id="ARBA00004442"/>
    </source>
</evidence>
<gene>
    <name evidence="7" type="ORF">NCTC11155_00591</name>
</gene>
<evidence type="ECO:0000313" key="8">
    <source>
        <dbReference type="Proteomes" id="UP000254424"/>
    </source>
</evidence>
<reference evidence="7 8" key="1">
    <citation type="submission" date="2018-06" db="EMBL/GenBank/DDBJ databases">
        <authorList>
            <consortium name="Pathogen Informatics"/>
            <person name="Doyle S."/>
        </authorList>
    </citation>
    <scope>NUCLEOTIDE SEQUENCE [LARGE SCALE GENOMIC DNA]</scope>
    <source>
        <strain evidence="7 8">NCTC11155</strain>
    </source>
</reference>
<evidence type="ECO:0000256" key="2">
    <source>
        <dbReference type="ARBA" id="ARBA00023136"/>
    </source>
</evidence>
<dbReference type="InterPro" id="IPR010104">
    <property type="entry name" value="TonB_rcpt_bac"/>
</dbReference>
<dbReference type="STRING" id="483216.BACEGG_01447"/>
<dbReference type="PANTHER" id="PTHR40980:SF4">
    <property type="entry name" value="TONB-DEPENDENT RECEPTOR-LIKE BETA-BARREL DOMAIN-CONTAINING PROTEIN"/>
    <property type="match status" value="1"/>
</dbReference>
<dbReference type="InterPro" id="IPR008969">
    <property type="entry name" value="CarboxyPept-like_regulatory"/>
</dbReference>
<dbReference type="SUPFAM" id="SSF56935">
    <property type="entry name" value="Porins"/>
    <property type="match status" value="1"/>
</dbReference>
<dbReference type="Proteomes" id="UP000254424">
    <property type="component" value="Unassembled WGS sequence"/>
</dbReference>
<dbReference type="SUPFAM" id="SSF49464">
    <property type="entry name" value="Carboxypeptidase regulatory domain-like"/>
    <property type="match status" value="1"/>
</dbReference>
<comment type="similarity">
    <text evidence="4">Belongs to the TonB-dependent receptor family.</text>
</comment>
<dbReference type="InterPro" id="IPR037066">
    <property type="entry name" value="Plug_dom_sf"/>
</dbReference>
<accession>A0A380YL20</accession>
<keyword evidence="3" id="KW-0998">Cell outer membrane</keyword>
<dbReference type="RefSeq" id="WP_004289744.1">
    <property type="nucleotide sequence ID" value="NZ_CABKNQ010000019.1"/>
</dbReference>
<name>A0A380YL20_9BACE</name>
<dbReference type="Gene3D" id="2.60.40.1120">
    <property type="entry name" value="Carboxypeptidase-like, regulatory domain"/>
    <property type="match status" value="1"/>
</dbReference>
<dbReference type="OrthoDB" id="1151166at2"/>
<dbReference type="InterPro" id="IPR036942">
    <property type="entry name" value="Beta-barrel_TonB_sf"/>
</dbReference>
<keyword evidence="4" id="KW-0798">TonB box</keyword>
<keyword evidence="2 4" id="KW-0472">Membrane</keyword>
<proteinExistence type="inferred from homology"/>
<dbReference type="NCBIfam" id="TIGR01782">
    <property type="entry name" value="TonB-Xanth-Caul"/>
    <property type="match status" value="1"/>
</dbReference>
<dbReference type="Pfam" id="PF13715">
    <property type="entry name" value="CarbopepD_reg_2"/>
    <property type="match status" value="1"/>
</dbReference>
<evidence type="ECO:0000313" key="7">
    <source>
        <dbReference type="EMBL" id="SUV28640.1"/>
    </source>
</evidence>
<dbReference type="Pfam" id="PF00593">
    <property type="entry name" value="TonB_dep_Rec_b-barrel"/>
    <property type="match status" value="1"/>
</dbReference>